<evidence type="ECO:0000256" key="3">
    <source>
        <dbReference type="ARBA" id="ARBA00037797"/>
    </source>
</evidence>
<gene>
    <name evidence="9" type="ORF">GPM918_LOCUS17501</name>
    <name evidence="10" type="ORF">SRO942_LOCUS17499</name>
</gene>
<comment type="catalytic activity">
    <reaction evidence="6">
        <text>1-dodecanoylglycerol + H2O = dodecanoate + glycerol + H(+)</text>
        <dbReference type="Rhea" id="RHEA:44316"/>
        <dbReference type="ChEBI" id="CHEBI:15377"/>
        <dbReference type="ChEBI" id="CHEBI:15378"/>
        <dbReference type="ChEBI" id="CHEBI:17754"/>
        <dbReference type="ChEBI" id="CHEBI:18262"/>
        <dbReference type="ChEBI" id="CHEBI:75539"/>
    </reaction>
</comment>
<dbReference type="SUPFAM" id="SSF53474">
    <property type="entry name" value="alpha/beta-Hydrolases"/>
    <property type="match status" value="1"/>
</dbReference>
<evidence type="ECO:0000256" key="7">
    <source>
        <dbReference type="ARBA" id="ARBA00049568"/>
    </source>
</evidence>
<dbReference type="InterPro" id="IPR050266">
    <property type="entry name" value="AB_hydrolase_sf"/>
</dbReference>
<dbReference type="EMBL" id="CAJNOQ010004828">
    <property type="protein sequence ID" value="CAF1075553.1"/>
    <property type="molecule type" value="Genomic_DNA"/>
</dbReference>
<dbReference type="AlphaFoldDB" id="A0A814M7D7"/>
<evidence type="ECO:0000256" key="1">
    <source>
        <dbReference type="ARBA" id="ARBA00001613"/>
    </source>
</evidence>
<accession>A0A814M7D7</accession>
<evidence type="ECO:0000256" key="4">
    <source>
        <dbReference type="ARBA" id="ARBA00037874"/>
    </source>
</evidence>
<dbReference type="Proteomes" id="UP000663829">
    <property type="component" value="Unassembled WGS sequence"/>
</dbReference>
<feature type="domain" description="AB hydrolase-1" evidence="8">
    <location>
        <begin position="300"/>
        <end position="532"/>
    </location>
</feature>
<dbReference type="PANTHER" id="PTHR43798:SF5">
    <property type="entry name" value="MONOACYLGLYCEROL LIPASE ABHD6"/>
    <property type="match status" value="1"/>
</dbReference>
<evidence type="ECO:0000313" key="9">
    <source>
        <dbReference type="EMBL" id="CAF1075553.1"/>
    </source>
</evidence>
<evidence type="ECO:0000313" key="11">
    <source>
        <dbReference type="Proteomes" id="UP000663829"/>
    </source>
</evidence>
<dbReference type="GO" id="GO:0047372">
    <property type="term" value="F:monoacylglycerol lipase activity"/>
    <property type="evidence" value="ECO:0007669"/>
    <property type="project" value="UniProtKB-EC"/>
</dbReference>
<dbReference type="EMBL" id="CAJOBC010004828">
    <property type="protein sequence ID" value="CAF3842144.1"/>
    <property type="molecule type" value="Genomic_DNA"/>
</dbReference>
<evidence type="ECO:0000256" key="5">
    <source>
        <dbReference type="ARBA" id="ARBA00046308"/>
    </source>
</evidence>
<evidence type="ECO:0000259" key="8">
    <source>
        <dbReference type="Pfam" id="PF00561"/>
    </source>
</evidence>
<name>A0A814M7D7_9BILA</name>
<dbReference type="PANTHER" id="PTHR43798">
    <property type="entry name" value="MONOACYLGLYCEROL LIPASE"/>
    <property type="match status" value="1"/>
</dbReference>
<dbReference type="InterPro" id="IPR029058">
    <property type="entry name" value="AB_hydrolase_fold"/>
</dbReference>
<keyword evidence="11" id="KW-1185">Reference proteome</keyword>
<dbReference type="Proteomes" id="UP000681722">
    <property type="component" value="Unassembled WGS sequence"/>
</dbReference>
<evidence type="ECO:0000313" key="10">
    <source>
        <dbReference type="EMBL" id="CAF3842144.1"/>
    </source>
</evidence>
<organism evidence="9 11">
    <name type="scientific">Didymodactylos carnosus</name>
    <dbReference type="NCBI Taxonomy" id="1234261"/>
    <lineage>
        <taxon>Eukaryota</taxon>
        <taxon>Metazoa</taxon>
        <taxon>Spiralia</taxon>
        <taxon>Gnathifera</taxon>
        <taxon>Rotifera</taxon>
        <taxon>Eurotatoria</taxon>
        <taxon>Bdelloidea</taxon>
        <taxon>Philodinida</taxon>
        <taxon>Philodinidae</taxon>
        <taxon>Didymodactylos</taxon>
    </lineage>
</organism>
<dbReference type="GO" id="GO:0031966">
    <property type="term" value="C:mitochondrial membrane"/>
    <property type="evidence" value="ECO:0007669"/>
    <property type="project" value="UniProtKB-SubCell"/>
</dbReference>
<proteinExistence type="predicted"/>
<dbReference type="GO" id="GO:0046464">
    <property type="term" value="P:acylglycerol catabolic process"/>
    <property type="evidence" value="ECO:0007669"/>
    <property type="project" value="TreeGrafter"/>
</dbReference>
<dbReference type="Gene3D" id="3.40.50.1820">
    <property type="entry name" value="alpha/beta hydrolase"/>
    <property type="match status" value="1"/>
</dbReference>
<comment type="catalytic activity">
    <reaction evidence="1">
        <text>Hydrolyzes glycerol monoesters of long-chain fatty acids.</text>
        <dbReference type="EC" id="3.1.1.23"/>
    </reaction>
</comment>
<dbReference type="EC" id="3.1.1.23" evidence="2"/>
<dbReference type="InterPro" id="IPR000073">
    <property type="entry name" value="AB_hydrolase_1"/>
</dbReference>
<comment type="subcellular location">
    <subcellularLocation>
        <location evidence="3">Late endosome membrane</location>
        <topology evidence="3">Single-pass type II membrane protein</topology>
    </subcellularLocation>
    <subcellularLocation>
        <location evidence="4">Lysosome membrane</location>
        <topology evidence="4">Single-pass type II membrane protein</topology>
    </subcellularLocation>
    <subcellularLocation>
        <location evidence="5">Mitochondrion membrane</location>
        <topology evidence="5">Single-pass type II membrane protein</topology>
    </subcellularLocation>
</comment>
<dbReference type="GO" id="GO:0031902">
    <property type="term" value="C:late endosome membrane"/>
    <property type="evidence" value="ECO:0007669"/>
    <property type="project" value="UniProtKB-SubCell"/>
</dbReference>
<reference evidence="9" key="1">
    <citation type="submission" date="2021-02" db="EMBL/GenBank/DDBJ databases">
        <authorList>
            <person name="Nowell W R."/>
        </authorList>
    </citation>
    <scope>NUCLEOTIDE SEQUENCE</scope>
</reference>
<dbReference type="Pfam" id="PF00561">
    <property type="entry name" value="Abhydrolase_1"/>
    <property type="match status" value="1"/>
</dbReference>
<comment type="caution">
    <text evidence="9">The sequence shown here is derived from an EMBL/GenBank/DDBJ whole genome shotgun (WGS) entry which is preliminary data.</text>
</comment>
<dbReference type="PRINTS" id="PR00111">
    <property type="entry name" value="ABHYDROLASE"/>
</dbReference>
<evidence type="ECO:0000256" key="2">
    <source>
        <dbReference type="ARBA" id="ARBA00013254"/>
    </source>
</evidence>
<dbReference type="GO" id="GO:0005765">
    <property type="term" value="C:lysosomal membrane"/>
    <property type="evidence" value="ECO:0007669"/>
    <property type="project" value="UniProtKB-SubCell"/>
</dbReference>
<dbReference type="OrthoDB" id="167315at2759"/>
<protein>
    <recommendedName>
        <fullName evidence="2">acylglycerol lipase</fullName>
        <ecNumber evidence="2">3.1.1.23</ecNumber>
    </recommendedName>
</protein>
<sequence>MDGKQSMIDEIEAIKAIYCCQNEIFVEYNSQSTYVFLFKSFNFLVLFRDIPTSITYNGFNKKDKSIYFSVTVQLDNLPRCICINSSSLTKAELNHLKSIYEIKQINEDLTLHELFILIKNYVDDMITNKKLSSDEINKSLNTMTSLMKIDHMRSSKIYMKHLQDWTNLFELTGRVLHIPHSIFILVEGTNEKIKSFVIKLKTHTVDIDSRGRPCKERLLSHIIDLDHKQIDMLPLIFSAAGTLSTFSLAYFVYYKPEWIVKLYFKLNEMKCGITKYTLPINDQTSFSYCEKGIRTDAKTSILFIHGLASNKESWVPIVKNIPDTYHCIMVDLQGHGETICDETYTIDGFIKVLKTFIDCSGLIDTKKPLCLIGSSMGAAIAALFSARYPDYVSMVCLLAPPANEACETELARSIRLGCYETILPQTNEQFRNMLSVFSVKKLNFPGPLMNGFLELRKRSIVQHRKVLDSLLSIEYPKLEQSYNELKNISCPTLILWGRDDKLYRYSGADYFKSIIPNSEAIILDECGHFMGLDQGEKIANYITQFYDKNCADTSRVSIAPVITDE</sequence>
<comment type="function">
    <text evidence="7">Lipase that preferentially hydrolysis medium-chain saturated monoacylglycerols including 2-arachidonoylglycerol. Through 2-arachidonoylglycerol degradation may regulate endocannabinoid signaling pathways. Also has a lysophosphatidyl lipase activity with a preference for lysophosphatidylglycerol among other lysophospholipids. Also able to degrade bis(monoacylglycero)phosphate (BMP) and constitutes the major enzyme for BMP catabolism. BMP, also known as lysobisphosphatidic acid, is enriched in late endosomes and lysosomes and plays a key role in the formation of intraluminal vesicles and in lipid sorting.</text>
</comment>
<evidence type="ECO:0000256" key="6">
    <source>
        <dbReference type="ARBA" id="ARBA00047662"/>
    </source>
</evidence>